<gene>
    <name evidence="1" type="ORF">HDA37_002220</name>
</gene>
<evidence type="ECO:0000313" key="1">
    <source>
        <dbReference type="EMBL" id="NYG01935.1"/>
    </source>
</evidence>
<reference evidence="1 2" key="1">
    <citation type="submission" date="2020-07" db="EMBL/GenBank/DDBJ databases">
        <title>Sequencing the genomes of 1000 actinobacteria strains.</title>
        <authorList>
            <person name="Klenk H.-P."/>
        </authorList>
    </citation>
    <scope>NUCLEOTIDE SEQUENCE [LARGE SCALE GENOMIC DNA]</scope>
    <source>
        <strain evidence="1 2">DSM 44749</strain>
    </source>
</reference>
<dbReference type="AlphaFoldDB" id="A0A852W6I7"/>
<organism evidence="1 2">
    <name type="scientific">Pseudonocardia alni</name>
    <name type="common">Amycolata alni</name>
    <dbReference type="NCBI Taxonomy" id="33907"/>
    <lineage>
        <taxon>Bacteria</taxon>
        <taxon>Bacillati</taxon>
        <taxon>Actinomycetota</taxon>
        <taxon>Actinomycetes</taxon>
        <taxon>Pseudonocardiales</taxon>
        <taxon>Pseudonocardiaceae</taxon>
        <taxon>Pseudonocardia</taxon>
    </lineage>
</organism>
<name>A0A852W6I7_PSEA5</name>
<sequence>MQRPDTVRTGEQPPVGAAVGQLGDVLGQQGHQVVGQVHRALGPILGRAYLYFDPVLGEPGEDARDVLVRLGADTFRKLIAPVPAASPEPEPSVSMTMSADCGRDGTYRIDGRCAPCDAAHRAARTVPRRVSPASVHRGRGGRCSFTHPDGAHCAGFLVLGTDRCAAHSAVPERTPTPRWPSRPI</sequence>
<accession>A0A852W6I7</accession>
<dbReference type="Proteomes" id="UP000549695">
    <property type="component" value="Unassembled WGS sequence"/>
</dbReference>
<evidence type="ECO:0000313" key="2">
    <source>
        <dbReference type="Proteomes" id="UP000549695"/>
    </source>
</evidence>
<proteinExistence type="predicted"/>
<comment type="caution">
    <text evidence="1">The sequence shown here is derived from an EMBL/GenBank/DDBJ whole genome shotgun (WGS) entry which is preliminary data.</text>
</comment>
<dbReference type="EMBL" id="JACCCZ010000001">
    <property type="protein sequence ID" value="NYG01935.1"/>
    <property type="molecule type" value="Genomic_DNA"/>
</dbReference>
<keyword evidence="2" id="KW-1185">Reference proteome</keyword>
<protein>
    <submittedName>
        <fullName evidence="1">Uncharacterized protein</fullName>
    </submittedName>
</protein>